<comment type="similarity">
    <text evidence="2 8">Belongs to the periplasmic pilus chaperone family.</text>
</comment>
<evidence type="ECO:0000256" key="3">
    <source>
        <dbReference type="ARBA" id="ARBA00022558"/>
    </source>
</evidence>
<dbReference type="InterPro" id="IPR013783">
    <property type="entry name" value="Ig-like_fold"/>
</dbReference>
<dbReference type="GO" id="GO:0030288">
    <property type="term" value="C:outer membrane-bounded periplasmic space"/>
    <property type="evidence" value="ECO:0007669"/>
    <property type="project" value="InterPro"/>
</dbReference>
<reference evidence="11" key="2">
    <citation type="submission" date="2023-10" db="EMBL/GenBank/DDBJ databases">
        <title>Analysis of Resistance Genes of Carbapenem-resistant Providencia rettgeri.</title>
        <authorList>
            <person name="Liu M."/>
        </authorList>
    </citation>
    <scope>NUCLEOTIDE SEQUENCE</scope>
    <source>
        <strain evidence="11">QITACRE101</strain>
    </source>
</reference>
<evidence type="ECO:0000256" key="4">
    <source>
        <dbReference type="ARBA" id="ARBA00022729"/>
    </source>
</evidence>
<dbReference type="GO" id="GO:0071555">
    <property type="term" value="P:cell wall organization"/>
    <property type="evidence" value="ECO:0007669"/>
    <property type="project" value="InterPro"/>
</dbReference>
<keyword evidence="5" id="KW-0574">Periplasm</keyword>
<evidence type="ECO:0000259" key="9">
    <source>
        <dbReference type="Pfam" id="PF00345"/>
    </source>
</evidence>
<dbReference type="InterPro" id="IPR018046">
    <property type="entry name" value="Pili_assmbl_chaperone_CS"/>
</dbReference>
<evidence type="ECO:0000259" key="10">
    <source>
        <dbReference type="Pfam" id="PF02753"/>
    </source>
</evidence>
<dbReference type="SUPFAM" id="SSF49354">
    <property type="entry name" value="PapD-like"/>
    <property type="match status" value="1"/>
</dbReference>
<sequence length="240" mass="27296">MNKSIINIGTILISFFTVAHNGYAAIALDRTRAIYPGNEKSIVLNIKNENKKLPYLAQSWLENEAGEKIISPFLTTPPLQRVEPGDKSVIKITKTANISQLPQDRESVFYFNVREVPPKSDKPNVMQLALQTKIKLFYRPESIIPEKNTRWDNKIILNKENDGYMVENPTPYYINLIGITGAENQPLEKNFEAVMIEPKSNKKVKSRTFQKPFIRTINDFGGKPILGFHCQGNRCVADDI</sequence>
<evidence type="ECO:0000313" key="12">
    <source>
        <dbReference type="Proteomes" id="UP001162044"/>
    </source>
</evidence>
<comment type="caution">
    <text evidence="11">The sequence shown here is derived from an EMBL/GenBank/DDBJ whole genome shotgun (WGS) entry which is preliminary data.</text>
</comment>
<dbReference type="FunFam" id="2.60.40.10:FF:000458">
    <property type="entry name" value="Molecular chaperone FimC"/>
    <property type="match status" value="1"/>
</dbReference>
<dbReference type="InterPro" id="IPR016148">
    <property type="entry name" value="Pili_assmbl_chaperone_C"/>
</dbReference>
<evidence type="ECO:0000256" key="8">
    <source>
        <dbReference type="RuleBase" id="RU003918"/>
    </source>
</evidence>
<dbReference type="InterPro" id="IPR050643">
    <property type="entry name" value="Periplasmic_pilus_chap"/>
</dbReference>
<organism evidence="11 12">
    <name type="scientific">Providencia rettgeri</name>
    <dbReference type="NCBI Taxonomy" id="587"/>
    <lineage>
        <taxon>Bacteria</taxon>
        <taxon>Pseudomonadati</taxon>
        <taxon>Pseudomonadota</taxon>
        <taxon>Gammaproteobacteria</taxon>
        <taxon>Enterobacterales</taxon>
        <taxon>Morganellaceae</taxon>
        <taxon>Providencia</taxon>
    </lineage>
</organism>
<name>A0AB35LHL0_PRORE</name>
<gene>
    <name evidence="11" type="ORF">QDQ51_16990</name>
</gene>
<dbReference type="Gene3D" id="2.60.40.10">
    <property type="entry name" value="Immunoglobulins"/>
    <property type="match status" value="2"/>
</dbReference>
<dbReference type="PROSITE" id="PS00635">
    <property type="entry name" value="PILI_CHAPERONE"/>
    <property type="match status" value="1"/>
</dbReference>
<dbReference type="SUPFAM" id="SSF49584">
    <property type="entry name" value="Periplasmic chaperone C-domain"/>
    <property type="match status" value="1"/>
</dbReference>
<feature type="domain" description="Pili assembly chaperone C-terminal" evidence="10">
    <location>
        <begin position="166"/>
        <end position="222"/>
    </location>
</feature>
<dbReference type="InterPro" id="IPR016147">
    <property type="entry name" value="Pili_assmbl_chaperone_N"/>
</dbReference>
<dbReference type="InterPro" id="IPR036316">
    <property type="entry name" value="Pili_assmbl_chap_C_dom_sf"/>
</dbReference>
<feature type="domain" description="Pili assembly chaperone N-terminal" evidence="9">
    <location>
        <begin position="26"/>
        <end position="143"/>
    </location>
</feature>
<dbReference type="Proteomes" id="UP001162044">
    <property type="component" value="Unassembled WGS sequence"/>
</dbReference>
<evidence type="ECO:0000256" key="5">
    <source>
        <dbReference type="ARBA" id="ARBA00022764"/>
    </source>
</evidence>
<evidence type="ECO:0000313" key="11">
    <source>
        <dbReference type="EMBL" id="MDH2307111.1"/>
    </source>
</evidence>
<dbReference type="EMBL" id="JARVQW010000010">
    <property type="protein sequence ID" value="MDH2307111.1"/>
    <property type="molecule type" value="Genomic_DNA"/>
</dbReference>
<evidence type="ECO:0000256" key="1">
    <source>
        <dbReference type="ARBA" id="ARBA00004418"/>
    </source>
</evidence>
<evidence type="ECO:0000256" key="7">
    <source>
        <dbReference type="ARBA" id="ARBA00023319"/>
    </source>
</evidence>
<keyword evidence="4" id="KW-0732">Signal</keyword>
<dbReference type="Pfam" id="PF00345">
    <property type="entry name" value="PapD_N"/>
    <property type="match status" value="1"/>
</dbReference>
<dbReference type="InterPro" id="IPR001829">
    <property type="entry name" value="Pili_assmbl_chaperone_bac"/>
</dbReference>
<dbReference type="Pfam" id="PF02753">
    <property type="entry name" value="PapD_C"/>
    <property type="match status" value="1"/>
</dbReference>
<dbReference type="PANTHER" id="PTHR30251">
    <property type="entry name" value="PILUS ASSEMBLY CHAPERONE"/>
    <property type="match status" value="1"/>
</dbReference>
<protein>
    <submittedName>
        <fullName evidence="11">Fimbria/pilus periplasmic chaperone</fullName>
    </submittedName>
</protein>
<evidence type="ECO:0000256" key="2">
    <source>
        <dbReference type="ARBA" id="ARBA00007399"/>
    </source>
</evidence>
<evidence type="ECO:0000256" key="6">
    <source>
        <dbReference type="ARBA" id="ARBA00023186"/>
    </source>
</evidence>
<keyword evidence="7" id="KW-0393">Immunoglobulin domain</keyword>
<dbReference type="AlphaFoldDB" id="A0AB35LHL0"/>
<dbReference type="PANTHER" id="PTHR30251:SF5">
    <property type="entry name" value="FIMBRIAL CHAPARONE PROTEIN"/>
    <property type="match status" value="1"/>
</dbReference>
<comment type="subcellular location">
    <subcellularLocation>
        <location evidence="1 8">Periplasm</location>
    </subcellularLocation>
</comment>
<keyword evidence="6 8" id="KW-0143">Chaperone</keyword>
<dbReference type="RefSeq" id="WP_109913233.1">
    <property type="nucleotide sequence ID" value="NZ_ABEXOA020000213.1"/>
</dbReference>
<dbReference type="InterPro" id="IPR008962">
    <property type="entry name" value="PapD-like_sf"/>
</dbReference>
<reference evidence="11" key="1">
    <citation type="submission" date="2023-04" db="EMBL/GenBank/DDBJ databases">
        <authorList>
            <person name="Li W."/>
        </authorList>
    </citation>
    <scope>NUCLEOTIDE SEQUENCE</scope>
    <source>
        <strain evidence="11">QITACRE101</strain>
    </source>
</reference>
<dbReference type="PRINTS" id="PR00969">
    <property type="entry name" value="CHAPERONPILI"/>
</dbReference>
<keyword evidence="3" id="KW-1029">Fimbrium biogenesis</keyword>
<proteinExistence type="inferred from homology"/>
<accession>A0AB35LHL0</accession>